<evidence type="ECO:0000259" key="4">
    <source>
        <dbReference type="PROSITE" id="PS51186"/>
    </source>
</evidence>
<dbReference type="Gene3D" id="3.40.630.30">
    <property type="match status" value="1"/>
</dbReference>
<dbReference type="RefSeq" id="WP_319155346.1">
    <property type="nucleotide sequence ID" value="NZ_CP138359.1"/>
</dbReference>
<feature type="domain" description="N-acetyltransferase" evidence="4">
    <location>
        <begin position="3"/>
        <end position="187"/>
    </location>
</feature>
<organism evidence="5 6">
    <name type="scientific">Sanguibacter biliveldensis</name>
    <dbReference type="NCBI Taxonomy" id="3030830"/>
    <lineage>
        <taxon>Bacteria</taxon>
        <taxon>Bacillati</taxon>
        <taxon>Actinomycetota</taxon>
        <taxon>Actinomycetes</taxon>
        <taxon>Micrococcales</taxon>
        <taxon>Sanguibacteraceae</taxon>
        <taxon>Sanguibacter</taxon>
    </lineage>
</organism>
<dbReference type="InterPro" id="IPR000182">
    <property type="entry name" value="GNAT_dom"/>
</dbReference>
<gene>
    <name evidence="5" type="ORF">SANBI_002424</name>
</gene>
<dbReference type="EMBL" id="CP138359">
    <property type="protein sequence ID" value="WPF81153.1"/>
    <property type="molecule type" value="Genomic_DNA"/>
</dbReference>
<dbReference type="PROSITE" id="PS51186">
    <property type="entry name" value="GNAT"/>
    <property type="match status" value="1"/>
</dbReference>
<dbReference type="AlphaFoldDB" id="A0AAF1C3P2"/>
<accession>A0AAF1C3P2</accession>
<evidence type="ECO:0000313" key="5">
    <source>
        <dbReference type="EMBL" id="WPF81153.1"/>
    </source>
</evidence>
<dbReference type="Proteomes" id="UP001304340">
    <property type="component" value="Chromosome"/>
</dbReference>
<sequence>MTLEISRADLADPHLHTFLAAHLADMAPTAPPESQHALDLDGLSRQGVRVWVARLDGVLVGTGALADLPAESADEREGDDEDEERGDRSSRRGSGHDGHRAPESSHAELKSMRTDPARRGEGIASQMLAHLVEDARSRGVRRISLETGSMEFFAPARRFYAAAGFVECPPFGSYVDDPHSVFMTLEL</sequence>
<evidence type="ECO:0000313" key="6">
    <source>
        <dbReference type="Proteomes" id="UP001304340"/>
    </source>
</evidence>
<keyword evidence="2" id="KW-0012">Acyltransferase</keyword>
<dbReference type="SUPFAM" id="SSF55729">
    <property type="entry name" value="Acyl-CoA N-acyltransferases (Nat)"/>
    <property type="match status" value="1"/>
</dbReference>
<dbReference type="InterPro" id="IPR050832">
    <property type="entry name" value="Bact_Acetyltransf"/>
</dbReference>
<dbReference type="CDD" id="cd04301">
    <property type="entry name" value="NAT_SF"/>
    <property type="match status" value="1"/>
</dbReference>
<dbReference type="PANTHER" id="PTHR43877:SF5">
    <property type="entry name" value="BLL8307 PROTEIN"/>
    <property type="match status" value="1"/>
</dbReference>
<evidence type="ECO:0000256" key="1">
    <source>
        <dbReference type="ARBA" id="ARBA00022679"/>
    </source>
</evidence>
<evidence type="ECO:0000256" key="3">
    <source>
        <dbReference type="SAM" id="MobiDB-lite"/>
    </source>
</evidence>
<feature type="region of interest" description="Disordered" evidence="3">
    <location>
        <begin position="69"/>
        <end position="116"/>
    </location>
</feature>
<feature type="compositionally biased region" description="Basic and acidic residues" evidence="3">
    <location>
        <begin position="85"/>
        <end position="116"/>
    </location>
</feature>
<dbReference type="PANTHER" id="PTHR43877">
    <property type="entry name" value="AMINOALKYLPHOSPHONATE N-ACETYLTRANSFERASE-RELATED-RELATED"/>
    <property type="match status" value="1"/>
</dbReference>
<dbReference type="KEGG" id="sbil:SANBI_002424"/>
<reference evidence="6" key="1">
    <citation type="submission" date="2023-11" db="EMBL/GenBank/DDBJ databases">
        <authorList>
            <person name="Helweg L.P."/>
            <person name="Kiel A."/>
            <person name="Hitz F."/>
            <person name="Ruckert-Reed C."/>
            <person name="Busche T."/>
            <person name="Kaltschmidt B."/>
            <person name="Kaltschmidt C."/>
        </authorList>
    </citation>
    <scope>NUCLEOTIDE SEQUENCE [LARGE SCALE GENOMIC DNA]</scope>
    <source>
        <strain evidence="6">4.1</strain>
    </source>
</reference>
<evidence type="ECO:0000256" key="2">
    <source>
        <dbReference type="ARBA" id="ARBA00023315"/>
    </source>
</evidence>
<name>A0AAF1C3P2_9MICO</name>
<keyword evidence="1" id="KW-0808">Transferase</keyword>
<dbReference type="InterPro" id="IPR016181">
    <property type="entry name" value="Acyl_CoA_acyltransferase"/>
</dbReference>
<feature type="compositionally biased region" description="Acidic residues" evidence="3">
    <location>
        <begin position="72"/>
        <end position="84"/>
    </location>
</feature>
<dbReference type="Pfam" id="PF00583">
    <property type="entry name" value="Acetyltransf_1"/>
    <property type="match status" value="1"/>
</dbReference>
<dbReference type="GO" id="GO:0016747">
    <property type="term" value="F:acyltransferase activity, transferring groups other than amino-acyl groups"/>
    <property type="evidence" value="ECO:0007669"/>
    <property type="project" value="InterPro"/>
</dbReference>
<keyword evidence="6" id="KW-1185">Reference proteome</keyword>
<protein>
    <submittedName>
        <fullName evidence="5">GNAT family N-acetyltransferase</fullName>
    </submittedName>
</protein>
<proteinExistence type="predicted"/>